<gene>
    <name evidence="1" type="ORF">A374_07534</name>
</gene>
<dbReference type="eggNOG" id="ENOG5033BSS">
    <property type="taxonomic scope" value="Bacteria"/>
</dbReference>
<proteinExistence type="predicted"/>
<reference evidence="1 2" key="1">
    <citation type="journal article" date="2012" name="J. Bacteriol.">
        <title>Genome of Bacillus macauensis ZFHKF-1, a Long-Chain-Forming Bacterium.</title>
        <authorList>
            <person name="Cai L."/>
            <person name="Zhang T."/>
        </authorList>
    </citation>
    <scope>NUCLEOTIDE SEQUENCE [LARGE SCALE GENOMIC DNA]</scope>
    <source>
        <strain evidence="1 2">ZFHKF-1</strain>
    </source>
</reference>
<accession>I8UFJ8</accession>
<evidence type="ECO:0000313" key="2">
    <source>
        <dbReference type="Proteomes" id="UP000004080"/>
    </source>
</evidence>
<protein>
    <submittedName>
        <fullName evidence="1">Uncharacterized protein</fullName>
    </submittedName>
</protein>
<keyword evidence="2" id="KW-1185">Reference proteome</keyword>
<name>I8UFJ8_9BACL</name>
<sequence>MVTEQMVLDLLDELRNNKIEEYVVKKADFFLFRDILMKQEDKKSFRGVIVPGGGGDILYSYQPGWTA</sequence>
<dbReference type="PATRIC" id="fig|1196324.3.peg.1541"/>
<dbReference type="AlphaFoldDB" id="I8UFJ8"/>
<dbReference type="Proteomes" id="UP000004080">
    <property type="component" value="Unassembled WGS sequence"/>
</dbReference>
<organism evidence="1 2">
    <name type="scientific">Fictibacillus macauensis ZFHKF-1</name>
    <dbReference type="NCBI Taxonomy" id="1196324"/>
    <lineage>
        <taxon>Bacteria</taxon>
        <taxon>Bacillati</taxon>
        <taxon>Bacillota</taxon>
        <taxon>Bacilli</taxon>
        <taxon>Bacillales</taxon>
        <taxon>Fictibacillaceae</taxon>
        <taxon>Fictibacillus</taxon>
    </lineage>
</organism>
<comment type="caution">
    <text evidence="1">The sequence shown here is derived from an EMBL/GenBank/DDBJ whole genome shotgun (WGS) entry which is preliminary data.</text>
</comment>
<dbReference type="RefSeq" id="WP_007201602.1">
    <property type="nucleotide sequence ID" value="NZ_AKKV01000024.1"/>
</dbReference>
<evidence type="ECO:0000313" key="1">
    <source>
        <dbReference type="EMBL" id="EIT85670.1"/>
    </source>
</evidence>
<dbReference type="EMBL" id="AKKV01000024">
    <property type="protein sequence ID" value="EIT85670.1"/>
    <property type="molecule type" value="Genomic_DNA"/>
</dbReference>